<keyword evidence="2" id="KW-1185">Reference proteome</keyword>
<comment type="caution">
    <text evidence="1">The sequence shown here is derived from an EMBL/GenBank/DDBJ whole genome shotgun (WGS) entry which is preliminary data.</text>
</comment>
<name>A0A923M6M5_9BURK</name>
<evidence type="ECO:0000313" key="1">
    <source>
        <dbReference type="EMBL" id="MBC5764940.1"/>
    </source>
</evidence>
<proteinExistence type="predicted"/>
<evidence type="ECO:0000313" key="2">
    <source>
        <dbReference type="Proteomes" id="UP000596827"/>
    </source>
</evidence>
<gene>
    <name evidence="1" type="ORF">H8R02_10790</name>
</gene>
<dbReference type="EMBL" id="JACORU010000003">
    <property type="protein sequence ID" value="MBC5764940.1"/>
    <property type="molecule type" value="Genomic_DNA"/>
</dbReference>
<organism evidence="1 2">
    <name type="scientific">Ramlibacter albus</name>
    <dbReference type="NCBI Taxonomy" id="2079448"/>
    <lineage>
        <taxon>Bacteria</taxon>
        <taxon>Pseudomonadati</taxon>
        <taxon>Pseudomonadota</taxon>
        <taxon>Betaproteobacteria</taxon>
        <taxon>Burkholderiales</taxon>
        <taxon>Comamonadaceae</taxon>
        <taxon>Ramlibacter</taxon>
    </lineage>
</organism>
<protein>
    <submittedName>
        <fullName evidence="1">Uncharacterized protein</fullName>
    </submittedName>
</protein>
<reference evidence="1" key="1">
    <citation type="submission" date="2020-08" db="EMBL/GenBank/DDBJ databases">
        <title>Ramlibacter sp. GTP1 16S ribosomal RNA gene genome sequencing and assembly.</title>
        <authorList>
            <person name="Kang M."/>
        </authorList>
    </citation>
    <scope>NUCLEOTIDE SEQUENCE</scope>
    <source>
        <strain evidence="1">GTP1</strain>
    </source>
</reference>
<sequence>MWKIAVGFVAFAALALFVIMKGGDSVDMGGEKHGTETTHTEPAKK</sequence>
<dbReference type="RefSeq" id="WP_187081401.1">
    <property type="nucleotide sequence ID" value="NZ_JACORU010000003.1"/>
</dbReference>
<dbReference type="Proteomes" id="UP000596827">
    <property type="component" value="Unassembled WGS sequence"/>
</dbReference>
<accession>A0A923M6M5</accession>
<dbReference type="AlphaFoldDB" id="A0A923M6M5"/>